<dbReference type="PANTHER" id="PTHR43050">
    <property type="entry name" value="SERINE / THREONINE RACEMASE FAMILY MEMBER"/>
    <property type="match status" value="1"/>
</dbReference>
<dbReference type="GO" id="GO:0030378">
    <property type="term" value="F:serine racemase activity"/>
    <property type="evidence" value="ECO:0007669"/>
    <property type="project" value="TreeGrafter"/>
</dbReference>
<dbReference type="GO" id="GO:0005524">
    <property type="term" value="F:ATP binding"/>
    <property type="evidence" value="ECO:0007669"/>
    <property type="project" value="TreeGrafter"/>
</dbReference>
<protein>
    <submittedName>
        <fullName evidence="10">Threonine dehydratase</fullName>
    </submittedName>
</protein>
<dbReference type="RefSeq" id="WP_114983037.1">
    <property type="nucleotide sequence ID" value="NZ_CP027806.1"/>
</dbReference>
<proteinExistence type="inferred from homology"/>
<dbReference type="FunFam" id="3.40.50.1100:FF:000005">
    <property type="entry name" value="Threonine dehydratase catabolic"/>
    <property type="match status" value="1"/>
</dbReference>
<dbReference type="SUPFAM" id="SSF53686">
    <property type="entry name" value="Tryptophan synthase beta subunit-like PLP-dependent enzymes"/>
    <property type="match status" value="1"/>
</dbReference>
<evidence type="ECO:0000256" key="1">
    <source>
        <dbReference type="ARBA" id="ARBA00001913"/>
    </source>
</evidence>
<comment type="cofactor">
    <cofactor evidence="1">
        <name>Ca(2+)</name>
        <dbReference type="ChEBI" id="CHEBI:29108"/>
    </cofactor>
</comment>
<dbReference type="GO" id="GO:0000287">
    <property type="term" value="F:magnesium ion binding"/>
    <property type="evidence" value="ECO:0007669"/>
    <property type="project" value="TreeGrafter"/>
</dbReference>
<evidence type="ECO:0000256" key="7">
    <source>
        <dbReference type="ARBA" id="ARBA00022898"/>
    </source>
</evidence>
<dbReference type="InterPro" id="IPR000634">
    <property type="entry name" value="Ser/Thr_deHydtase_PyrdxlP-BS"/>
</dbReference>
<comment type="cofactor">
    <cofactor evidence="4">
        <name>Mg(2+)</name>
        <dbReference type="ChEBI" id="CHEBI:18420"/>
    </cofactor>
</comment>
<dbReference type="OrthoDB" id="9811476at2"/>
<evidence type="ECO:0000313" key="11">
    <source>
        <dbReference type="Proteomes" id="UP000254808"/>
    </source>
</evidence>
<evidence type="ECO:0000256" key="4">
    <source>
        <dbReference type="ARBA" id="ARBA00001946"/>
    </source>
</evidence>
<dbReference type="GO" id="GO:0003941">
    <property type="term" value="F:L-serine ammonia-lyase activity"/>
    <property type="evidence" value="ECO:0007669"/>
    <property type="project" value="TreeGrafter"/>
</dbReference>
<name>A0A345UGU8_9BACT</name>
<keyword evidence="8" id="KW-0456">Lyase</keyword>
<dbReference type="GO" id="GO:0030170">
    <property type="term" value="F:pyridoxal phosphate binding"/>
    <property type="evidence" value="ECO:0007669"/>
    <property type="project" value="InterPro"/>
</dbReference>
<keyword evidence="11" id="KW-1185">Reference proteome</keyword>
<dbReference type="KEGG" id="cprv:CYPRO_0412"/>
<evidence type="ECO:0000256" key="8">
    <source>
        <dbReference type="ARBA" id="ARBA00023239"/>
    </source>
</evidence>
<comment type="cofactor">
    <cofactor evidence="2">
        <name>pyridoxal 5'-phosphate</name>
        <dbReference type="ChEBI" id="CHEBI:597326"/>
    </cofactor>
</comment>
<feature type="domain" description="Tryptophan synthase beta chain-like PALP" evidence="9">
    <location>
        <begin position="24"/>
        <end position="310"/>
    </location>
</feature>
<evidence type="ECO:0000256" key="5">
    <source>
        <dbReference type="ARBA" id="ARBA00010869"/>
    </source>
</evidence>
<dbReference type="PANTHER" id="PTHR43050:SF1">
    <property type="entry name" value="SERINE RACEMASE"/>
    <property type="match status" value="1"/>
</dbReference>
<dbReference type="FunFam" id="3.40.50.1100:FF:000007">
    <property type="entry name" value="L-threonine dehydratase catabolic TdcB"/>
    <property type="match status" value="1"/>
</dbReference>
<reference evidence="10 11" key="1">
    <citation type="submission" date="2018-03" db="EMBL/GenBank/DDBJ databases">
        <title>Phenotypic and genomic properties of Cyclonatronum proteinivorum gen. nov., sp. nov., a haloalkaliphilic bacteroidete from soda lakes possessing Na+-translocating rhodopsin.</title>
        <authorList>
            <person name="Toshchakov S.V."/>
            <person name="Korzhenkov A."/>
            <person name="Samarov N.I."/>
            <person name="Kublanov I.V."/>
            <person name="Muntyan M.S."/>
            <person name="Sorokin D.Y."/>
        </authorList>
    </citation>
    <scope>NUCLEOTIDE SEQUENCE [LARGE SCALE GENOMIC DNA]</scope>
    <source>
        <strain evidence="10 11">Omega</strain>
    </source>
</reference>
<evidence type="ECO:0000313" key="10">
    <source>
        <dbReference type="EMBL" id="AXI99699.1"/>
    </source>
</evidence>
<dbReference type="AlphaFoldDB" id="A0A345UGU8"/>
<accession>A0A345UGU8</accession>
<evidence type="ECO:0000259" key="9">
    <source>
        <dbReference type="Pfam" id="PF00291"/>
    </source>
</evidence>
<dbReference type="Gene3D" id="3.40.50.1100">
    <property type="match status" value="2"/>
</dbReference>
<dbReference type="EMBL" id="CP027806">
    <property type="protein sequence ID" value="AXI99699.1"/>
    <property type="molecule type" value="Genomic_DNA"/>
</dbReference>
<dbReference type="GO" id="GO:0070179">
    <property type="term" value="P:D-serine biosynthetic process"/>
    <property type="evidence" value="ECO:0007669"/>
    <property type="project" value="TreeGrafter"/>
</dbReference>
<dbReference type="InterPro" id="IPR001926">
    <property type="entry name" value="TrpB-like_PALP"/>
</dbReference>
<comment type="similarity">
    <text evidence="5">Belongs to the serine/threonine dehydratase family.</text>
</comment>
<dbReference type="InterPro" id="IPR036052">
    <property type="entry name" value="TrpB-like_PALP_sf"/>
</dbReference>
<dbReference type="CDD" id="cd01562">
    <property type="entry name" value="Thr-dehyd"/>
    <property type="match status" value="1"/>
</dbReference>
<dbReference type="PROSITE" id="PS00165">
    <property type="entry name" value="DEHYDRATASE_SER_THR"/>
    <property type="match status" value="1"/>
</dbReference>
<organism evidence="10 11">
    <name type="scientific">Cyclonatronum proteinivorum</name>
    <dbReference type="NCBI Taxonomy" id="1457365"/>
    <lineage>
        <taxon>Bacteria</taxon>
        <taxon>Pseudomonadati</taxon>
        <taxon>Balneolota</taxon>
        <taxon>Balneolia</taxon>
        <taxon>Balneolales</taxon>
        <taxon>Cyclonatronaceae</taxon>
        <taxon>Cyclonatronum</taxon>
    </lineage>
</organism>
<comment type="cofactor">
    <cofactor evidence="3">
        <name>Mn(2+)</name>
        <dbReference type="ChEBI" id="CHEBI:29035"/>
    </cofactor>
</comment>
<sequence>MSKGDISVFAPERDVLKAASRRIQSSIRRTPVQTSSWFNARYGTELFFKCENFQVTGSFKARGAAHAVLSLSDSAARKGVATHSSGNHAAALARAAGLRNIPAYIVMPENAPKVKIEAVKTYGGIIRFCEPTLEARETGLQQLVEETSATFIPPFNHTDIILGQASAALELLEDVPDLDVIIAPVGGGGLLSGTALAAKRINPGITVYGAEPEQANDAFLSLRAGHIIPAQPDTIADGLRTSLGDITFGVIRRFCDEILTVPEDAIITSMRDVWERMKIIIEPSCSVPVAAIGLYPDLFAGKKTGVILTGGNVDLDKLPWM</sequence>
<evidence type="ECO:0000256" key="3">
    <source>
        <dbReference type="ARBA" id="ARBA00001936"/>
    </source>
</evidence>
<keyword evidence="7" id="KW-0663">Pyridoxal phosphate</keyword>
<dbReference type="Pfam" id="PF00291">
    <property type="entry name" value="PALP"/>
    <property type="match status" value="1"/>
</dbReference>
<evidence type="ECO:0000256" key="2">
    <source>
        <dbReference type="ARBA" id="ARBA00001933"/>
    </source>
</evidence>
<evidence type="ECO:0000256" key="6">
    <source>
        <dbReference type="ARBA" id="ARBA00022842"/>
    </source>
</evidence>
<dbReference type="GO" id="GO:0018114">
    <property type="term" value="F:threonine racemase activity"/>
    <property type="evidence" value="ECO:0007669"/>
    <property type="project" value="TreeGrafter"/>
</dbReference>
<keyword evidence="6" id="KW-0460">Magnesium</keyword>
<gene>
    <name evidence="10" type="ORF">CYPRO_0412</name>
</gene>
<dbReference type="Proteomes" id="UP000254808">
    <property type="component" value="Chromosome"/>
</dbReference>